<dbReference type="Proteomes" id="UP000646548">
    <property type="component" value="Unassembled WGS sequence"/>
</dbReference>
<evidence type="ECO:0000313" key="2">
    <source>
        <dbReference type="EMBL" id="KAF6733019.1"/>
    </source>
</evidence>
<accession>A0A834FFI9</accession>
<proteinExistence type="predicted"/>
<evidence type="ECO:0000256" key="1">
    <source>
        <dbReference type="SAM" id="MobiDB-lite"/>
    </source>
</evidence>
<sequence>MTPQSTLKASPQSDINLGASRTSRAGKKQNRSGRWRGLTVRRGGSSLDRVDLAPEGLQRILHAHTCTQMVARASHHRCLTRPVMLIMKAASIAEPHPSVLVFLSHKNRAEPDAALLQAASRRQQTPESGQDQHQDRD</sequence>
<comment type="caution">
    <text evidence="2">The sequence shown here is derived from an EMBL/GenBank/DDBJ whole genome shotgun (WGS) entry which is preliminary data.</text>
</comment>
<feature type="region of interest" description="Disordered" evidence="1">
    <location>
        <begin position="112"/>
        <end position="137"/>
    </location>
</feature>
<dbReference type="AlphaFoldDB" id="A0A834FFI9"/>
<evidence type="ECO:0000313" key="3">
    <source>
        <dbReference type="Proteomes" id="UP000646548"/>
    </source>
</evidence>
<feature type="compositionally biased region" description="Low complexity" evidence="1">
    <location>
        <begin position="113"/>
        <end position="123"/>
    </location>
</feature>
<protein>
    <submittedName>
        <fullName evidence="2">Uncharacterized protein</fullName>
    </submittedName>
</protein>
<organism evidence="2 3">
    <name type="scientific">Oryzias melastigma</name>
    <name type="common">Marine medaka</name>
    <dbReference type="NCBI Taxonomy" id="30732"/>
    <lineage>
        <taxon>Eukaryota</taxon>
        <taxon>Metazoa</taxon>
        <taxon>Chordata</taxon>
        <taxon>Craniata</taxon>
        <taxon>Vertebrata</taxon>
        <taxon>Euteleostomi</taxon>
        <taxon>Actinopterygii</taxon>
        <taxon>Neopterygii</taxon>
        <taxon>Teleostei</taxon>
        <taxon>Neoteleostei</taxon>
        <taxon>Acanthomorphata</taxon>
        <taxon>Ovalentaria</taxon>
        <taxon>Atherinomorphae</taxon>
        <taxon>Beloniformes</taxon>
        <taxon>Adrianichthyidae</taxon>
        <taxon>Oryziinae</taxon>
        <taxon>Oryzias</taxon>
    </lineage>
</organism>
<dbReference type="EMBL" id="WKFB01000170">
    <property type="protein sequence ID" value="KAF6733019.1"/>
    <property type="molecule type" value="Genomic_DNA"/>
</dbReference>
<name>A0A834FFI9_ORYME</name>
<feature type="region of interest" description="Disordered" evidence="1">
    <location>
        <begin position="1"/>
        <end position="39"/>
    </location>
</feature>
<gene>
    <name evidence="2" type="ORF">FQA47_007963</name>
</gene>
<feature type="compositionally biased region" description="Basic residues" evidence="1">
    <location>
        <begin position="24"/>
        <end position="34"/>
    </location>
</feature>
<reference evidence="2" key="1">
    <citation type="journal article" name="BMC Genomics">
        <title>Long-read sequencing and de novo genome assembly of marine medaka (Oryzias melastigma).</title>
        <authorList>
            <person name="Liang P."/>
            <person name="Saqib H.S.A."/>
            <person name="Ni X."/>
            <person name="Shen Y."/>
        </authorList>
    </citation>
    <scope>NUCLEOTIDE SEQUENCE</scope>
    <source>
        <strain evidence="2">Bigg-433</strain>
    </source>
</reference>
<feature type="compositionally biased region" description="Polar residues" evidence="1">
    <location>
        <begin position="1"/>
        <end position="23"/>
    </location>
</feature>